<dbReference type="AlphaFoldDB" id="A0A0S3T9C6"/>
<evidence type="ECO:0000313" key="1">
    <source>
        <dbReference type="EMBL" id="BAU01622.1"/>
    </source>
</evidence>
<reference evidence="1 2" key="1">
    <citation type="journal article" date="2015" name="Sci. Rep.">
        <title>The power of single molecule real-time sequencing technology in the de novo assembly of a eukaryotic genome.</title>
        <authorList>
            <person name="Sakai H."/>
            <person name="Naito K."/>
            <person name="Ogiso-Tanaka E."/>
            <person name="Takahashi Y."/>
            <person name="Iseki K."/>
            <person name="Muto C."/>
            <person name="Satou K."/>
            <person name="Teruya K."/>
            <person name="Shiroma A."/>
            <person name="Shimoji M."/>
            <person name="Hirano T."/>
            <person name="Itoh T."/>
            <person name="Kaga A."/>
            <person name="Tomooka N."/>
        </authorList>
    </citation>
    <scope>NUCLEOTIDE SEQUENCE [LARGE SCALE GENOMIC DNA]</scope>
    <source>
        <strain evidence="2">cv. Shumari</strain>
    </source>
</reference>
<proteinExistence type="predicted"/>
<organism evidence="1 2">
    <name type="scientific">Vigna angularis var. angularis</name>
    <dbReference type="NCBI Taxonomy" id="157739"/>
    <lineage>
        <taxon>Eukaryota</taxon>
        <taxon>Viridiplantae</taxon>
        <taxon>Streptophyta</taxon>
        <taxon>Embryophyta</taxon>
        <taxon>Tracheophyta</taxon>
        <taxon>Spermatophyta</taxon>
        <taxon>Magnoliopsida</taxon>
        <taxon>eudicotyledons</taxon>
        <taxon>Gunneridae</taxon>
        <taxon>Pentapetalae</taxon>
        <taxon>rosids</taxon>
        <taxon>fabids</taxon>
        <taxon>Fabales</taxon>
        <taxon>Fabaceae</taxon>
        <taxon>Papilionoideae</taxon>
        <taxon>50 kb inversion clade</taxon>
        <taxon>NPAAA clade</taxon>
        <taxon>indigoferoid/millettioid clade</taxon>
        <taxon>Phaseoleae</taxon>
        <taxon>Vigna</taxon>
    </lineage>
</organism>
<evidence type="ECO:0000313" key="2">
    <source>
        <dbReference type="Proteomes" id="UP000291084"/>
    </source>
</evidence>
<sequence>LITSFNFGLHTSTQGPQLILFHVHETWIPSWVLDAADLFMHFGNLSFNHFLSVLKKLFNTISLVRSLFL</sequence>
<gene>
    <name evidence="1" type="primary">Vigan.11G089200</name>
    <name evidence="1" type="ORF">VIGAN_11089200</name>
</gene>
<feature type="non-terminal residue" evidence="1">
    <location>
        <position position="1"/>
    </location>
</feature>
<keyword evidence="2" id="KW-1185">Reference proteome</keyword>
<dbReference type="Proteomes" id="UP000291084">
    <property type="component" value="Chromosome 11"/>
</dbReference>
<protein>
    <submittedName>
        <fullName evidence="1">Uncharacterized protein</fullName>
    </submittedName>
</protein>
<accession>A0A0S3T9C6</accession>
<dbReference type="EMBL" id="AP015044">
    <property type="protein sequence ID" value="BAU01622.1"/>
    <property type="molecule type" value="Genomic_DNA"/>
</dbReference>
<name>A0A0S3T9C6_PHAAN</name>